<evidence type="ECO:0000313" key="3">
    <source>
        <dbReference type="EMBL" id="QDU85208.1"/>
    </source>
</evidence>
<organism evidence="3 4">
    <name type="scientific">Rohdeia mirabilis</name>
    <dbReference type="NCBI Taxonomy" id="2528008"/>
    <lineage>
        <taxon>Bacteria</taxon>
        <taxon>Pseudomonadati</taxon>
        <taxon>Planctomycetota</taxon>
        <taxon>Planctomycetia</taxon>
        <taxon>Planctomycetia incertae sedis</taxon>
        <taxon>Rohdeia</taxon>
    </lineage>
</organism>
<evidence type="ECO:0000256" key="1">
    <source>
        <dbReference type="PROSITE-ProRule" id="PRU00339"/>
    </source>
</evidence>
<dbReference type="PROSITE" id="PS50005">
    <property type="entry name" value="TPR"/>
    <property type="match status" value="1"/>
</dbReference>
<keyword evidence="4" id="KW-1185">Reference proteome</keyword>
<reference evidence="3 4" key="1">
    <citation type="submission" date="2019-02" db="EMBL/GenBank/DDBJ databases">
        <title>Deep-cultivation of Planctomycetes and their phenomic and genomic characterization uncovers novel biology.</title>
        <authorList>
            <person name="Wiegand S."/>
            <person name="Jogler M."/>
            <person name="Boedeker C."/>
            <person name="Pinto D."/>
            <person name="Vollmers J."/>
            <person name="Rivas-Marin E."/>
            <person name="Kohn T."/>
            <person name="Peeters S.H."/>
            <person name="Heuer A."/>
            <person name="Rast P."/>
            <person name="Oberbeckmann S."/>
            <person name="Bunk B."/>
            <person name="Jeske O."/>
            <person name="Meyerdierks A."/>
            <person name="Storesund J.E."/>
            <person name="Kallscheuer N."/>
            <person name="Luecker S."/>
            <person name="Lage O.M."/>
            <person name="Pohl T."/>
            <person name="Merkel B.J."/>
            <person name="Hornburger P."/>
            <person name="Mueller R.-W."/>
            <person name="Bruemmer F."/>
            <person name="Labrenz M."/>
            <person name="Spormann A.M."/>
            <person name="Op den Camp H."/>
            <person name="Overmann J."/>
            <person name="Amann R."/>
            <person name="Jetten M.S.M."/>
            <person name="Mascher T."/>
            <person name="Medema M.H."/>
            <person name="Devos D.P."/>
            <person name="Kaster A.-K."/>
            <person name="Ovreas L."/>
            <person name="Rohde M."/>
            <person name="Galperin M.Y."/>
            <person name="Jogler C."/>
        </authorList>
    </citation>
    <scope>NUCLEOTIDE SEQUENCE [LARGE SCALE GENOMIC DNA]</scope>
    <source>
        <strain evidence="3 4">Pla163</strain>
    </source>
</reference>
<dbReference type="AlphaFoldDB" id="A0A518D142"/>
<dbReference type="Proteomes" id="UP000319342">
    <property type="component" value="Chromosome"/>
</dbReference>
<evidence type="ECO:0000313" key="4">
    <source>
        <dbReference type="Proteomes" id="UP000319342"/>
    </source>
</evidence>
<proteinExistence type="predicted"/>
<dbReference type="Pfam" id="PF14559">
    <property type="entry name" value="TPR_19"/>
    <property type="match status" value="1"/>
</dbReference>
<feature type="repeat" description="TPR" evidence="1">
    <location>
        <begin position="419"/>
        <end position="452"/>
    </location>
</feature>
<dbReference type="EMBL" id="CP036290">
    <property type="protein sequence ID" value="QDU85208.1"/>
    <property type="molecule type" value="Genomic_DNA"/>
</dbReference>
<dbReference type="InterPro" id="IPR019734">
    <property type="entry name" value="TPR_rpt"/>
</dbReference>
<feature type="region of interest" description="Disordered" evidence="2">
    <location>
        <begin position="28"/>
        <end position="89"/>
    </location>
</feature>
<dbReference type="SUPFAM" id="SSF48452">
    <property type="entry name" value="TPR-like"/>
    <property type="match status" value="1"/>
</dbReference>
<accession>A0A518D142</accession>
<feature type="compositionally biased region" description="Polar residues" evidence="2">
    <location>
        <begin position="33"/>
        <end position="44"/>
    </location>
</feature>
<sequence>MTDPKLRIALAATAGLLPGLIVGFLAAPEDGPVSSTRSSTSQVDQPAGGTDARDAQRPEPITSVERPTADVVAESTRRRPSGSDPDPTLEWTLVDELKELLASGRVETMAGQDPQGLRALLVRLHVQLGDAAGALALIESFADIDSNQRYGLYDHLVDLAFTDAPEVAALAAERAMRTFMEGLDGTEPPTFSYPYDHYLTQLRTLDPQRSLELLAELRALGLQEGISLTMFEIEALSAAGRGGQALALAQTLLENAETVTQGLIALTKIDPVQGEVELRKHLDGPNGAWARGTLISMLSGQGRSLEAIELFEEALANGSADAALWGQFLNGIPRKYVDAMIDDWLATGDTGYGALQSVANYYQSQGDTWATLDAYEQLWNKALETGAWLQQLPWDVIKAHPTESLALLDQAAAQLGDNDEMWGDLADTYWQAGATNEALAAWEKAKALDPNDSEWTNKLEAAANGQNPIWMQPDSQLGDDVADLYPQPAPLEILNGGYASQGSWLGGFGYEEEIYFSNDSFIEFGGEVINVGMTHSIPGSVQVFGDFDSGGIEVLESLGYSDGE</sequence>
<dbReference type="OrthoDB" id="304156at2"/>
<evidence type="ECO:0000256" key="2">
    <source>
        <dbReference type="SAM" id="MobiDB-lite"/>
    </source>
</evidence>
<dbReference type="SMART" id="SM00028">
    <property type="entry name" value="TPR"/>
    <property type="match status" value="2"/>
</dbReference>
<gene>
    <name evidence="3" type="ORF">Pla163_23360</name>
</gene>
<dbReference type="Gene3D" id="1.25.40.10">
    <property type="entry name" value="Tetratricopeptide repeat domain"/>
    <property type="match status" value="1"/>
</dbReference>
<dbReference type="InterPro" id="IPR011990">
    <property type="entry name" value="TPR-like_helical_dom_sf"/>
</dbReference>
<dbReference type="RefSeq" id="WP_145188148.1">
    <property type="nucleotide sequence ID" value="NZ_CP036290.1"/>
</dbReference>
<name>A0A518D142_9BACT</name>
<protein>
    <submittedName>
        <fullName evidence="3">Tetratricopeptide repeat protein</fullName>
    </submittedName>
</protein>
<keyword evidence="1" id="KW-0802">TPR repeat</keyword>